<sequence>MAPLFTNAGLDIFRPFLVQDGKSSRRKCANKKMWVLLLTCRVTRRVHLELLPSMDTSAFKSALRRFVVLQGPFKVLDCHDKTYVILQHGVRKTVSQDRLKPAVLYDEPVETRAGRVVKPVFCYQAPGYVPPSLRSCSHVWLRVDRMRSSLVPPYEGPFKVLDRRDKTYVILQHGVPKTVSLDRLKPTVLGDEPVETRAGRVVKPVLDRRDKTYVILQHGVPKTVSLDRLKPTVLGDEPVETRAGRVVKPVFRYQAPGTPFELL</sequence>
<organism evidence="1 2">
    <name type="scientific">Tigriopus californicus</name>
    <name type="common">Marine copepod</name>
    <dbReference type="NCBI Taxonomy" id="6832"/>
    <lineage>
        <taxon>Eukaryota</taxon>
        <taxon>Metazoa</taxon>
        <taxon>Ecdysozoa</taxon>
        <taxon>Arthropoda</taxon>
        <taxon>Crustacea</taxon>
        <taxon>Multicrustacea</taxon>
        <taxon>Hexanauplia</taxon>
        <taxon>Copepoda</taxon>
        <taxon>Harpacticoida</taxon>
        <taxon>Harpacticidae</taxon>
        <taxon>Tigriopus</taxon>
    </lineage>
</organism>
<protein>
    <submittedName>
        <fullName evidence="1">Uncharacterized protein</fullName>
    </submittedName>
</protein>
<reference evidence="1 2" key="1">
    <citation type="journal article" date="2018" name="Nat. Ecol. Evol.">
        <title>Genomic signatures of mitonuclear coevolution across populations of Tigriopus californicus.</title>
        <authorList>
            <person name="Barreto F.S."/>
            <person name="Watson E.T."/>
            <person name="Lima T.G."/>
            <person name="Willett C.S."/>
            <person name="Edmands S."/>
            <person name="Li W."/>
            <person name="Burton R.S."/>
        </authorList>
    </citation>
    <scope>NUCLEOTIDE SEQUENCE [LARGE SCALE GENOMIC DNA]</scope>
    <source>
        <strain evidence="1 2">San Diego</strain>
    </source>
</reference>
<evidence type="ECO:0000313" key="2">
    <source>
        <dbReference type="Proteomes" id="UP000318571"/>
    </source>
</evidence>
<dbReference type="AlphaFoldDB" id="A0A553NUU9"/>
<dbReference type="STRING" id="6832.A0A553NUU9"/>
<dbReference type="Proteomes" id="UP000318571">
    <property type="component" value="Chromosome 1"/>
</dbReference>
<dbReference type="EMBL" id="VCGU01000010">
    <property type="protein sequence ID" value="TRY69200.1"/>
    <property type="molecule type" value="Genomic_DNA"/>
</dbReference>
<keyword evidence="2" id="KW-1185">Reference proteome</keyword>
<dbReference type="Gene3D" id="3.30.420.10">
    <property type="entry name" value="Ribonuclease H-like superfamily/Ribonuclease H"/>
    <property type="match status" value="1"/>
</dbReference>
<accession>A0A553NUU9</accession>
<proteinExistence type="predicted"/>
<comment type="caution">
    <text evidence="1">The sequence shown here is derived from an EMBL/GenBank/DDBJ whole genome shotgun (WGS) entry which is preliminary data.</text>
</comment>
<dbReference type="GO" id="GO:0003676">
    <property type="term" value="F:nucleic acid binding"/>
    <property type="evidence" value="ECO:0007669"/>
    <property type="project" value="InterPro"/>
</dbReference>
<dbReference type="PANTHER" id="PTHR38681:SF1">
    <property type="entry name" value="RETROVIRUS-RELATED POL POLYPROTEIN FROM TRANSPOSON 412-LIKE PROTEIN"/>
    <property type="match status" value="1"/>
</dbReference>
<gene>
    <name evidence="1" type="ORF">TCAL_16516</name>
</gene>
<name>A0A553NUU9_TIGCA</name>
<evidence type="ECO:0000313" key="1">
    <source>
        <dbReference type="EMBL" id="TRY69200.1"/>
    </source>
</evidence>
<dbReference type="PANTHER" id="PTHR38681">
    <property type="entry name" value="RETROVIRUS-RELATED POL POLYPROTEIN FROM TRANSPOSON 412-LIKE PROTEIN-RELATED"/>
    <property type="match status" value="1"/>
</dbReference>
<dbReference type="InterPro" id="IPR036397">
    <property type="entry name" value="RNaseH_sf"/>
</dbReference>